<dbReference type="EMBL" id="JAHVHP010000003">
    <property type="protein sequence ID" value="MBY5952787.1"/>
    <property type="molecule type" value="Genomic_DNA"/>
</dbReference>
<evidence type="ECO:0000313" key="2">
    <source>
        <dbReference type="Proteomes" id="UP000766609"/>
    </source>
</evidence>
<name>A0ABS7N8Y1_9BACT</name>
<evidence type="ECO:0008006" key="3">
    <source>
        <dbReference type="Google" id="ProtNLM"/>
    </source>
</evidence>
<dbReference type="Proteomes" id="UP000766609">
    <property type="component" value="Unassembled WGS sequence"/>
</dbReference>
<gene>
    <name evidence="1" type="ORF">KUV23_17530</name>
</gene>
<sequence length="377" mass="43923">MRVNIILFSILLGFLTACGKNENRELKNQSNIWELEIIDSIQVDYLGRIWNLSFKNDYGYLKDITTNSIVKFDTSGNIVAKKTYPDQGPFAVFWISSLTVSDEDELFASSYREVIHHFDKDLNLIERFEMPFLSESRGGRKNAKNIQLWRDKILLWYPGRDGISPYTPHFYRDYPLLELFDPKTLTSDSLVRIPPSSKFNSDLFFGSPTLQFSVKGDYLYLALSNDPQIHLYSLEEKGKWLESIPFNPTDFQLIPGQDEPVGYVSGNTMYEASINGIFTTENGFIVYYSGGIDEETFQQFELNKPENFPLYPQYRKNYLKIYQTNSGLSNEIVVPPFIEEILNIESIDKPFYALRNDEYLGEERDYLTFYKLQLNRK</sequence>
<dbReference type="PROSITE" id="PS51257">
    <property type="entry name" value="PROKAR_LIPOPROTEIN"/>
    <property type="match status" value="1"/>
</dbReference>
<dbReference type="InterPro" id="IPR011044">
    <property type="entry name" value="Quino_amine_DH_bsu"/>
</dbReference>
<dbReference type="RefSeq" id="WP_222585005.1">
    <property type="nucleotide sequence ID" value="NZ_JAHVHP010000003.1"/>
</dbReference>
<comment type="caution">
    <text evidence="1">The sequence shown here is derived from an EMBL/GenBank/DDBJ whole genome shotgun (WGS) entry which is preliminary data.</text>
</comment>
<proteinExistence type="predicted"/>
<accession>A0ABS7N8Y1</accession>
<keyword evidence="2" id="KW-1185">Reference proteome</keyword>
<organism evidence="1 2">
    <name type="scientific">Algoriphagus marincola</name>
    <dbReference type="NCBI Taxonomy" id="264027"/>
    <lineage>
        <taxon>Bacteria</taxon>
        <taxon>Pseudomonadati</taxon>
        <taxon>Bacteroidota</taxon>
        <taxon>Cytophagia</taxon>
        <taxon>Cytophagales</taxon>
        <taxon>Cyclobacteriaceae</taxon>
        <taxon>Algoriphagus</taxon>
    </lineage>
</organism>
<reference evidence="1 2" key="1">
    <citation type="submission" date="2021-06" db="EMBL/GenBank/DDBJ databases">
        <title>44 bacteria genomes isolated from Dapeng, Shenzhen.</title>
        <authorList>
            <person name="Zheng W."/>
            <person name="Yu S."/>
            <person name="Huang Y."/>
        </authorList>
    </citation>
    <scope>NUCLEOTIDE SEQUENCE [LARGE SCALE GENOMIC DNA]</scope>
    <source>
        <strain evidence="1 2">DP5N14-6</strain>
    </source>
</reference>
<evidence type="ECO:0000313" key="1">
    <source>
        <dbReference type="EMBL" id="MBY5952787.1"/>
    </source>
</evidence>
<dbReference type="SUPFAM" id="SSF50969">
    <property type="entry name" value="YVTN repeat-like/Quinoprotein amine dehydrogenase"/>
    <property type="match status" value="1"/>
</dbReference>
<protein>
    <recommendedName>
        <fullName evidence="3">TolB-like 6-blade propeller-like</fullName>
    </recommendedName>
</protein>